<proteinExistence type="predicted"/>
<evidence type="ECO:0000313" key="2">
    <source>
        <dbReference type="Proteomes" id="UP001469553"/>
    </source>
</evidence>
<dbReference type="EMBL" id="JAHRIP010000017">
    <property type="protein sequence ID" value="MEQ2278600.1"/>
    <property type="molecule type" value="Genomic_DNA"/>
</dbReference>
<organism evidence="1 2">
    <name type="scientific">Ameca splendens</name>
    <dbReference type="NCBI Taxonomy" id="208324"/>
    <lineage>
        <taxon>Eukaryota</taxon>
        <taxon>Metazoa</taxon>
        <taxon>Chordata</taxon>
        <taxon>Craniata</taxon>
        <taxon>Vertebrata</taxon>
        <taxon>Euteleostomi</taxon>
        <taxon>Actinopterygii</taxon>
        <taxon>Neopterygii</taxon>
        <taxon>Teleostei</taxon>
        <taxon>Neoteleostei</taxon>
        <taxon>Acanthomorphata</taxon>
        <taxon>Ovalentaria</taxon>
        <taxon>Atherinomorphae</taxon>
        <taxon>Cyprinodontiformes</taxon>
        <taxon>Goodeidae</taxon>
        <taxon>Ameca</taxon>
    </lineage>
</organism>
<dbReference type="Proteomes" id="UP001469553">
    <property type="component" value="Unassembled WGS sequence"/>
</dbReference>
<name>A0ABV0XAR4_9TELE</name>
<accession>A0ABV0XAR4</accession>
<gene>
    <name evidence="1" type="ORF">AMECASPLE_000567</name>
</gene>
<reference evidence="1 2" key="1">
    <citation type="submission" date="2021-06" db="EMBL/GenBank/DDBJ databases">
        <authorList>
            <person name="Palmer J.M."/>
        </authorList>
    </citation>
    <scope>NUCLEOTIDE SEQUENCE [LARGE SCALE GENOMIC DNA]</scope>
    <source>
        <strain evidence="1 2">AS_MEX2019</strain>
        <tissue evidence="1">Muscle</tissue>
    </source>
</reference>
<keyword evidence="2" id="KW-1185">Reference proteome</keyword>
<protein>
    <submittedName>
        <fullName evidence="1">Uncharacterized protein</fullName>
    </submittedName>
</protein>
<evidence type="ECO:0000313" key="1">
    <source>
        <dbReference type="EMBL" id="MEQ2278600.1"/>
    </source>
</evidence>
<comment type="caution">
    <text evidence="1">The sequence shown here is derived from an EMBL/GenBank/DDBJ whole genome shotgun (WGS) entry which is preliminary data.</text>
</comment>
<sequence length="114" mass="12325">MKVEEESTSADWETVMSSQTRINAGFIGPKNQEFVDLLSPVSSGAQGLIFSISLDPLQLPPAWVWTEAAALIRGSSLKPTAERRCNCRLGASGGKSDQNICWITSNSQGLILQE</sequence>